<gene>
    <name evidence="1" type="ORF">DMH04_26685</name>
</gene>
<comment type="caution">
    <text evidence="1">The sequence shown here is derived from an EMBL/GenBank/DDBJ whole genome shotgun (WGS) entry which is preliminary data.</text>
</comment>
<evidence type="ECO:0000313" key="1">
    <source>
        <dbReference type="EMBL" id="RSM81935.1"/>
    </source>
</evidence>
<name>A0A428Z532_KIBAR</name>
<dbReference type="AlphaFoldDB" id="A0A428Z532"/>
<reference evidence="1 2" key="1">
    <citation type="submission" date="2018-05" db="EMBL/GenBank/DDBJ databases">
        <title>Evolution of GPA BGCs.</title>
        <authorList>
            <person name="Waglechner N."/>
            <person name="Wright G.D."/>
        </authorList>
    </citation>
    <scope>NUCLEOTIDE SEQUENCE [LARGE SCALE GENOMIC DNA]</scope>
    <source>
        <strain evidence="1 2">A82846</strain>
    </source>
</reference>
<proteinExistence type="predicted"/>
<dbReference type="EMBL" id="QHKI01000024">
    <property type="protein sequence ID" value="RSM81935.1"/>
    <property type="molecule type" value="Genomic_DNA"/>
</dbReference>
<dbReference type="Proteomes" id="UP000287547">
    <property type="component" value="Unassembled WGS sequence"/>
</dbReference>
<accession>A0A428Z532</accession>
<organism evidence="1 2">
    <name type="scientific">Kibdelosporangium aridum</name>
    <dbReference type="NCBI Taxonomy" id="2030"/>
    <lineage>
        <taxon>Bacteria</taxon>
        <taxon>Bacillati</taxon>
        <taxon>Actinomycetota</taxon>
        <taxon>Actinomycetes</taxon>
        <taxon>Pseudonocardiales</taxon>
        <taxon>Pseudonocardiaceae</taxon>
        <taxon>Kibdelosporangium</taxon>
    </lineage>
</organism>
<protein>
    <submittedName>
        <fullName evidence="1">Uncharacterized protein</fullName>
    </submittedName>
</protein>
<evidence type="ECO:0000313" key="2">
    <source>
        <dbReference type="Proteomes" id="UP000287547"/>
    </source>
</evidence>
<sequence>MLAAASTTAGAVVLTVATVSLWPESRGEGAEAVSLPAKQGTALHLLRTMDAEQLDLRRVEVLDDTYDDSLTARFCGRHLSTYRLDNRFGAP</sequence>